<reference evidence="1" key="1">
    <citation type="submission" date="2016-05" db="EMBL/GenBank/DDBJ databases">
        <title>WGS assembly of Xenopus laevis.</title>
        <authorList>
            <person name="Session A."/>
            <person name="Uno Y."/>
            <person name="Kwon T."/>
            <person name="Chapman J."/>
            <person name="Toyoda A."/>
            <person name="Takahashi S."/>
            <person name="Fukui A."/>
            <person name="Hikosaka A."/>
            <person name="Putnam N."/>
            <person name="Stites J."/>
            <person name="Van Heeringen S."/>
            <person name="Quigley I."/>
            <person name="Heinz S."/>
            <person name="Hellsten U."/>
            <person name="Lyons J."/>
            <person name="Suzuki A."/>
            <person name="Kondo M."/>
            <person name="Ogino H."/>
            <person name="Ochi H."/>
            <person name="Bogdanovic O."/>
            <person name="Lister R."/>
            <person name="Georgiou G."/>
            <person name="Paranjpe S."/>
            <person name="Van Kruijsbergen I."/>
            <person name="Mozaffari S."/>
            <person name="Shu S."/>
            <person name="Schmutz J."/>
            <person name="Jenkins J."/>
            <person name="Grimwood J."/>
            <person name="Carlson J."/>
            <person name="Mitros T."/>
            <person name="Simakov O."/>
            <person name="Heald R."/>
            <person name="Miller K."/>
            <person name="Haudenschild C."/>
            <person name="Kuroki Y."/>
            <person name="Tanaka T."/>
            <person name="Michiue T."/>
            <person name="Watanabe M."/>
            <person name="Kinoshita T."/>
            <person name="Ohta Y."/>
            <person name="Mawaribuchi S."/>
            <person name="Suzuki Y."/>
            <person name="Haramoto Y."/>
            <person name="Yamamoto T."/>
            <person name="Takagi C."/>
            <person name="Kitzman J."/>
            <person name="Shendure J."/>
            <person name="Nakayama T."/>
            <person name="Izutsu Y."/>
            <person name="Robert J."/>
            <person name="Dichmann D."/>
            <person name="Flajnik M."/>
            <person name="Houston D."/>
            <person name="Marcotte E."/>
            <person name="Wallingford J."/>
            <person name="Ito Y."/>
            <person name="Asashima M."/>
            <person name="Ueno N."/>
            <person name="Matsuda Y."/>
            <person name="Jan Veenstra G."/>
            <person name="Fujiyama A."/>
            <person name="Harland R."/>
            <person name="Taira M."/>
            <person name="Rokhsar D.S."/>
        </authorList>
    </citation>
    <scope>NUCLEOTIDE SEQUENCE</scope>
    <source>
        <strain evidence="1">J</strain>
        <tissue evidence="1">Blood</tissue>
    </source>
</reference>
<accession>A0A974BPL6</accession>
<organism evidence="1">
    <name type="scientific">Xenopus laevis</name>
    <name type="common">African clawed frog</name>
    <dbReference type="NCBI Taxonomy" id="8355"/>
    <lineage>
        <taxon>Eukaryota</taxon>
        <taxon>Metazoa</taxon>
        <taxon>Chordata</taxon>
        <taxon>Craniata</taxon>
        <taxon>Vertebrata</taxon>
        <taxon>Euteleostomi</taxon>
        <taxon>Amphibia</taxon>
        <taxon>Batrachia</taxon>
        <taxon>Anura</taxon>
        <taxon>Pipoidea</taxon>
        <taxon>Pipidae</taxon>
        <taxon>Xenopodinae</taxon>
        <taxon>Xenopus</taxon>
        <taxon>Xenopus</taxon>
    </lineage>
</organism>
<gene>
    <name evidence="1" type="ORF">XELAEV_18004393mg</name>
</gene>
<name>A0A974BPL6_XENLA</name>
<dbReference type="EMBL" id="KV474477">
    <property type="protein sequence ID" value="OCT55747.1"/>
    <property type="molecule type" value="Genomic_DNA"/>
</dbReference>
<proteinExistence type="predicted"/>
<evidence type="ECO:0000313" key="1">
    <source>
        <dbReference type="EMBL" id="OCT55747.1"/>
    </source>
</evidence>
<dbReference type="Proteomes" id="UP000694892">
    <property type="component" value="Unassembled WGS sequence"/>
</dbReference>
<protein>
    <submittedName>
        <fullName evidence="1">Uncharacterized protein</fullName>
    </submittedName>
</protein>
<dbReference type="AlphaFoldDB" id="A0A974BPL6"/>
<sequence>MELLQDFLTGAHERHGGDEADALGHKQSISGNVVGVEALQFGYGAIVAVLGAVSAVARRRVDDVILGVMHVVQGLHGAANLLAGDFLKEGEREAKCPRAIFSCDDERVVLCLSGVGLSLKR</sequence>